<sequence length="149" mass="15865">MLRRTGNAGSDVDRWLNDLAGLSNLVAVGNPTSIDNGARCTGGRIEKLGQLFDEGVLFLLAQTTTARNDDGGFVERRAFTLFNVTSDDLCPGALATVRNDDGLDCCSTATSGLGNKRFRTHQHEVRASGGEGCLHVGGSTKHRLSRDEA</sequence>
<accession>A0A6J7MRS1</accession>
<evidence type="ECO:0000313" key="1">
    <source>
        <dbReference type="EMBL" id="CAB4983820.1"/>
    </source>
</evidence>
<dbReference type="AlphaFoldDB" id="A0A6J7MRS1"/>
<dbReference type="EMBL" id="CAFBOK010000089">
    <property type="protein sequence ID" value="CAB4983820.1"/>
    <property type="molecule type" value="Genomic_DNA"/>
</dbReference>
<organism evidence="1">
    <name type="scientific">freshwater metagenome</name>
    <dbReference type="NCBI Taxonomy" id="449393"/>
    <lineage>
        <taxon>unclassified sequences</taxon>
        <taxon>metagenomes</taxon>
        <taxon>ecological metagenomes</taxon>
    </lineage>
</organism>
<proteinExistence type="predicted"/>
<name>A0A6J7MRS1_9ZZZZ</name>
<gene>
    <name evidence="1" type="ORF">UFOPK3927_00880</name>
</gene>
<protein>
    <submittedName>
        <fullName evidence="1">Unannotated protein</fullName>
    </submittedName>
</protein>
<reference evidence="1" key="1">
    <citation type="submission" date="2020-05" db="EMBL/GenBank/DDBJ databases">
        <authorList>
            <person name="Chiriac C."/>
            <person name="Salcher M."/>
            <person name="Ghai R."/>
            <person name="Kavagutti S V."/>
        </authorList>
    </citation>
    <scope>NUCLEOTIDE SEQUENCE</scope>
</reference>